<comment type="caution">
    <text evidence="3">The sequence shown here is derived from an EMBL/GenBank/DDBJ whole genome shotgun (WGS) entry which is preliminary data.</text>
</comment>
<feature type="compositionally biased region" description="Basic and acidic residues" evidence="2">
    <location>
        <begin position="1"/>
        <end position="16"/>
    </location>
</feature>
<keyword evidence="1" id="KW-0175">Coiled coil</keyword>
<evidence type="ECO:0000313" key="4">
    <source>
        <dbReference type="Proteomes" id="UP001492380"/>
    </source>
</evidence>
<organism evidence="3 4">
    <name type="scientific">Phyllosticta capitalensis</name>
    <dbReference type="NCBI Taxonomy" id="121624"/>
    <lineage>
        <taxon>Eukaryota</taxon>
        <taxon>Fungi</taxon>
        <taxon>Dikarya</taxon>
        <taxon>Ascomycota</taxon>
        <taxon>Pezizomycotina</taxon>
        <taxon>Dothideomycetes</taxon>
        <taxon>Dothideomycetes incertae sedis</taxon>
        <taxon>Botryosphaeriales</taxon>
        <taxon>Phyllostictaceae</taxon>
        <taxon>Phyllosticta</taxon>
    </lineage>
</organism>
<dbReference type="Proteomes" id="UP001492380">
    <property type="component" value="Unassembled WGS sequence"/>
</dbReference>
<gene>
    <name evidence="3" type="ORF">HDK90DRAFT_531798</name>
</gene>
<name>A0ABR1YUY2_9PEZI</name>
<accession>A0ABR1YUY2</accession>
<reference evidence="3 4" key="1">
    <citation type="submission" date="2024-04" db="EMBL/GenBank/DDBJ databases">
        <title>Phyllosticta paracitricarpa is synonymous to the EU quarantine fungus P. citricarpa based on phylogenomic analyses.</title>
        <authorList>
            <consortium name="Lawrence Berkeley National Laboratory"/>
            <person name="Van Ingen-Buijs V.A."/>
            <person name="Van Westerhoven A.C."/>
            <person name="Haridas S."/>
            <person name="Skiadas P."/>
            <person name="Martin F."/>
            <person name="Groenewald J.Z."/>
            <person name="Crous P.W."/>
            <person name="Seidl M.F."/>
        </authorList>
    </citation>
    <scope>NUCLEOTIDE SEQUENCE [LARGE SCALE GENOMIC DNA]</scope>
    <source>
        <strain evidence="3 4">CBS 123374</strain>
    </source>
</reference>
<evidence type="ECO:0000256" key="2">
    <source>
        <dbReference type="SAM" id="MobiDB-lite"/>
    </source>
</evidence>
<feature type="region of interest" description="Disordered" evidence="2">
    <location>
        <begin position="251"/>
        <end position="280"/>
    </location>
</feature>
<feature type="region of interest" description="Disordered" evidence="2">
    <location>
        <begin position="100"/>
        <end position="152"/>
    </location>
</feature>
<evidence type="ECO:0000313" key="3">
    <source>
        <dbReference type="EMBL" id="KAK8240000.1"/>
    </source>
</evidence>
<proteinExistence type="predicted"/>
<feature type="coiled-coil region" evidence="1">
    <location>
        <begin position="44"/>
        <end position="78"/>
    </location>
</feature>
<protein>
    <submittedName>
        <fullName evidence="3">Uncharacterized protein</fullName>
    </submittedName>
</protein>
<keyword evidence="4" id="KW-1185">Reference proteome</keyword>
<evidence type="ECO:0000256" key="1">
    <source>
        <dbReference type="SAM" id="Coils"/>
    </source>
</evidence>
<feature type="region of interest" description="Disordered" evidence="2">
    <location>
        <begin position="1"/>
        <end position="39"/>
    </location>
</feature>
<sequence length="280" mass="31549">MERSDTRRQDESSEKISRRRSRGAEPTTDAQSQRSELQHVKRLVVLAFQRIDTIEDEKKSLEEQVERLECRVDQLSSAACKSQRTQMQDDGRAETELQCVKGPMGAVTPTRELTCPSPTASCRSSPRRSQRRLGSSPNFFESPPDNYMPPRSPHLVVQGWRQDEPSPEGSLRRMGLISKLKRKRLSYPKQEIGHEGLDASRKSVASPFRGSPIRGADSSPSRDNSDALLAYNGHHNGFLAHDAVLRAHEEKRSSFALNSEDGSVDGEEQDTPVKKRTRRE</sequence>
<feature type="compositionally biased region" description="Basic and acidic residues" evidence="2">
    <location>
        <begin position="191"/>
        <end position="201"/>
    </location>
</feature>
<feature type="region of interest" description="Disordered" evidence="2">
    <location>
        <begin position="191"/>
        <end position="229"/>
    </location>
</feature>
<dbReference type="EMBL" id="JBBWRZ010000003">
    <property type="protein sequence ID" value="KAK8240000.1"/>
    <property type="molecule type" value="Genomic_DNA"/>
</dbReference>